<gene>
    <name evidence="9" type="primary">secE</name>
    <name evidence="10" type="ORF">FC51_GL001914</name>
</gene>
<keyword evidence="2 9" id="KW-0813">Transport</keyword>
<evidence type="ECO:0000313" key="11">
    <source>
        <dbReference type="Proteomes" id="UP000051957"/>
    </source>
</evidence>
<dbReference type="GO" id="GO:0043952">
    <property type="term" value="P:protein transport by the Sec complex"/>
    <property type="evidence" value="ECO:0007669"/>
    <property type="project" value="UniProtKB-UniRule"/>
</dbReference>
<evidence type="ECO:0000256" key="2">
    <source>
        <dbReference type="ARBA" id="ARBA00022448"/>
    </source>
</evidence>
<comment type="caution">
    <text evidence="10">The sequence shown here is derived from an EMBL/GenBank/DDBJ whole genome shotgun (WGS) entry which is preliminary data.</text>
</comment>
<evidence type="ECO:0000256" key="7">
    <source>
        <dbReference type="ARBA" id="ARBA00023010"/>
    </source>
</evidence>
<accession>A0A0R1Z129</accession>
<dbReference type="Gene3D" id="1.20.5.1030">
    <property type="entry name" value="Preprotein translocase secy subunit"/>
    <property type="match status" value="1"/>
</dbReference>
<dbReference type="GO" id="GO:0005886">
    <property type="term" value="C:plasma membrane"/>
    <property type="evidence" value="ECO:0007669"/>
    <property type="project" value="UniProtKB-SubCell"/>
</dbReference>
<protein>
    <recommendedName>
        <fullName evidence="9">Protein translocase subunit SecE</fullName>
    </recommendedName>
</protein>
<dbReference type="NCBIfam" id="TIGR00964">
    <property type="entry name" value="secE_bact"/>
    <property type="match status" value="1"/>
</dbReference>
<sequence>MRLFNFFKKVGQEMKLVTWPNASQTRTDTSTVIGTSIIMAIFLGLVDWIVQWALQFLA</sequence>
<evidence type="ECO:0000256" key="9">
    <source>
        <dbReference type="HAMAP-Rule" id="MF_00422"/>
    </source>
</evidence>
<comment type="function">
    <text evidence="9">Essential subunit of the Sec protein translocation channel SecYEG. Clamps together the 2 halves of SecY. May contact the channel plug during translocation.</text>
</comment>
<dbReference type="GO" id="GO:0065002">
    <property type="term" value="P:intracellular protein transmembrane transport"/>
    <property type="evidence" value="ECO:0007669"/>
    <property type="project" value="UniProtKB-UniRule"/>
</dbReference>
<evidence type="ECO:0000256" key="1">
    <source>
        <dbReference type="ARBA" id="ARBA00004370"/>
    </source>
</evidence>
<organism evidence="10 11">
    <name type="scientific">Lentilactobacillus parabuchneri DSM 5707 = NBRC 107865</name>
    <dbReference type="NCBI Taxonomy" id="1423784"/>
    <lineage>
        <taxon>Bacteria</taxon>
        <taxon>Bacillati</taxon>
        <taxon>Bacillota</taxon>
        <taxon>Bacilli</taxon>
        <taxon>Lactobacillales</taxon>
        <taxon>Lactobacillaceae</taxon>
        <taxon>Lentilactobacillus</taxon>
    </lineage>
</organism>
<evidence type="ECO:0000256" key="6">
    <source>
        <dbReference type="ARBA" id="ARBA00022989"/>
    </source>
</evidence>
<dbReference type="RefSeq" id="WP_057910297.1">
    <property type="nucleotide sequence ID" value="NZ_AZGK01000005.1"/>
</dbReference>
<comment type="subcellular location">
    <subcellularLocation>
        <location evidence="9">Cell membrane</location>
        <topology evidence="9">Single-pass membrane protein</topology>
    </subcellularLocation>
    <subcellularLocation>
        <location evidence="1">Membrane</location>
    </subcellularLocation>
</comment>
<dbReference type="Proteomes" id="UP000051957">
    <property type="component" value="Unassembled WGS sequence"/>
</dbReference>
<evidence type="ECO:0000313" key="10">
    <source>
        <dbReference type="EMBL" id="KRM46644.1"/>
    </source>
</evidence>
<evidence type="ECO:0000256" key="8">
    <source>
        <dbReference type="ARBA" id="ARBA00023136"/>
    </source>
</evidence>
<comment type="similarity">
    <text evidence="9">Belongs to the SecE/SEC61-gamma family.</text>
</comment>
<evidence type="ECO:0000256" key="5">
    <source>
        <dbReference type="ARBA" id="ARBA00022927"/>
    </source>
</evidence>
<dbReference type="GeneID" id="69803701"/>
<feature type="transmembrane region" description="Helical" evidence="9">
    <location>
        <begin position="32"/>
        <end position="54"/>
    </location>
</feature>
<dbReference type="HAMAP" id="MF_00422">
    <property type="entry name" value="SecE"/>
    <property type="match status" value="1"/>
</dbReference>
<dbReference type="PANTHER" id="PTHR33910">
    <property type="entry name" value="PROTEIN TRANSLOCASE SUBUNIT SECE"/>
    <property type="match status" value="1"/>
</dbReference>
<evidence type="ECO:0000256" key="4">
    <source>
        <dbReference type="ARBA" id="ARBA00022692"/>
    </source>
</evidence>
<dbReference type="InterPro" id="IPR005807">
    <property type="entry name" value="SecE_bac"/>
</dbReference>
<dbReference type="GO" id="GO:0008320">
    <property type="term" value="F:protein transmembrane transporter activity"/>
    <property type="evidence" value="ECO:0007669"/>
    <property type="project" value="UniProtKB-UniRule"/>
</dbReference>
<keyword evidence="6 9" id="KW-1133">Transmembrane helix</keyword>
<name>A0A0R1Z129_9LACO</name>
<dbReference type="InterPro" id="IPR001901">
    <property type="entry name" value="Translocase_SecE/Sec61-g"/>
</dbReference>
<reference evidence="10 11" key="1">
    <citation type="journal article" date="2015" name="Genome Announc.">
        <title>Expanding the biotechnology potential of lactobacilli through comparative genomics of 213 strains and associated genera.</title>
        <authorList>
            <person name="Sun Z."/>
            <person name="Harris H.M."/>
            <person name="McCann A."/>
            <person name="Guo C."/>
            <person name="Argimon S."/>
            <person name="Zhang W."/>
            <person name="Yang X."/>
            <person name="Jeffery I.B."/>
            <person name="Cooney J.C."/>
            <person name="Kagawa T.F."/>
            <person name="Liu W."/>
            <person name="Song Y."/>
            <person name="Salvetti E."/>
            <person name="Wrobel A."/>
            <person name="Rasinkangas P."/>
            <person name="Parkhill J."/>
            <person name="Rea M.C."/>
            <person name="O'Sullivan O."/>
            <person name="Ritari J."/>
            <person name="Douillard F.P."/>
            <person name="Paul Ross R."/>
            <person name="Yang R."/>
            <person name="Briner A.E."/>
            <person name="Felis G.E."/>
            <person name="de Vos W.M."/>
            <person name="Barrangou R."/>
            <person name="Klaenhammer T.R."/>
            <person name="Caufield P.W."/>
            <person name="Cui Y."/>
            <person name="Zhang H."/>
            <person name="O'Toole P.W."/>
        </authorList>
    </citation>
    <scope>NUCLEOTIDE SEQUENCE [LARGE SCALE GENOMIC DNA]</scope>
    <source>
        <strain evidence="10 11">DSM 5707</strain>
    </source>
</reference>
<dbReference type="PANTHER" id="PTHR33910:SF1">
    <property type="entry name" value="PROTEIN TRANSLOCASE SUBUNIT SECE"/>
    <property type="match status" value="1"/>
</dbReference>
<dbReference type="GO" id="GO:0009306">
    <property type="term" value="P:protein secretion"/>
    <property type="evidence" value="ECO:0007669"/>
    <property type="project" value="UniProtKB-UniRule"/>
</dbReference>
<dbReference type="InterPro" id="IPR038379">
    <property type="entry name" value="SecE_sf"/>
</dbReference>
<keyword evidence="7 9" id="KW-0811">Translocation</keyword>
<dbReference type="AlphaFoldDB" id="A0A0R1Z129"/>
<keyword evidence="5 9" id="KW-0653">Protein transport</keyword>
<dbReference type="PATRIC" id="fig|1423784.4.peg.1957"/>
<dbReference type="Pfam" id="PF00584">
    <property type="entry name" value="SecE"/>
    <property type="match status" value="1"/>
</dbReference>
<comment type="subunit">
    <text evidence="9">Component of the Sec protein translocase complex. Heterotrimer consisting of SecY, SecE and SecG subunits. The heterotrimers can form oligomers, although 1 heterotrimer is thought to be able to translocate proteins. Interacts with the ribosome. Interacts with SecDF, and other proteins may be involved. Interacts with SecA.</text>
</comment>
<dbReference type="EMBL" id="AZGK01000005">
    <property type="protein sequence ID" value="KRM46644.1"/>
    <property type="molecule type" value="Genomic_DNA"/>
</dbReference>
<dbReference type="GO" id="GO:0006605">
    <property type="term" value="P:protein targeting"/>
    <property type="evidence" value="ECO:0007669"/>
    <property type="project" value="UniProtKB-UniRule"/>
</dbReference>
<keyword evidence="3 9" id="KW-1003">Cell membrane</keyword>
<evidence type="ECO:0000256" key="3">
    <source>
        <dbReference type="ARBA" id="ARBA00022475"/>
    </source>
</evidence>
<keyword evidence="4 9" id="KW-0812">Transmembrane</keyword>
<proteinExistence type="inferred from homology"/>
<keyword evidence="8 9" id="KW-0472">Membrane</keyword>